<dbReference type="EMBL" id="BAABLX010000011">
    <property type="protein sequence ID" value="GAA4940400.1"/>
    <property type="molecule type" value="Genomic_DNA"/>
</dbReference>
<feature type="domain" description="DUF1232" evidence="6">
    <location>
        <begin position="33"/>
        <end position="68"/>
    </location>
</feature>
<evidence type="ECO:0000256" key="1">
    <source>
        <dbReference type="ARBA" id="ARBA00004127"/>
    </source>
</evidence>
<organism evidence="7 8">
    <name type="scientific">Halioxenophilus aromaticivorans</name>
    <dbReference type="NCBI Taxonomy" id="1306992"/>
    <lineage>
        <taxon>Bacteria</taxon>
        <taxon>Pseudomonadati</taxon>
        <taxon>Pseudomonadota</taxon>
        <taxon>Gammaproteobacteria</taxon>
        <taxon>Alteromonadales</taxon>
        <taxon>Alteromonadaceae</taxon>
        <taxon>Halioxenophilus</taxon>
    </lineage>
</organism>
<dbReference type="GO" id="GO:0012505">
    <property type="term" value="C:endomembrane system"/>
    <property type="evidence" value="ECO:0007669"/>
    <property type="project" value="UniProtKB-SubCell"/>
</dbReference>
<comment type="caution">
    <text evidence="7">The sequence shown here is derived from an EMBL/GenBank/DDBJ whole genome shotgun (WGS) entry which is preliminary data.</text>
</comment>
<evidence type="ECO:0000313" key="7">
    <source>
        <dbReference type="EMBL" id="GAA4940400.1"/>
    </source>
</evidence>
<keyword evidence="4 5" id="KW-0472">Membrane</keyword>
<accession>A0AAV3U104</accession>
<protein>
    <recommendedName>
        <fullName evidence="6">DUF1232 domain-containing protein</fullName>
    </recommendedName>
</protein>
<reference evidence="8" key="1">
    <citation type="journal article" date="2019" name="Int. J. Syst. Evol. Microbiol.">
        <title>The Global Catalogue of Microorganisms (GCM) 10K type strain sequencing project: providing services to taxonomists for standard genome sequencing and annotation.</title>
        <authorList>
            <consortium name="The Broad Institute Genomics Platform"/>
            <consortium name="The Broad Institute Genome Sequencing Center for Infectious Disease"/>
            <person name="Wu L."/>
            <person name="Ma J."/>
        </authorList>
    </citation>
    <scope>NUCLEOTIDE SEQUENCE [LARGE SCALE GENOMIC DNA]</scope>
    <source>
        <strain evidence="8">JCM 19134</strain>
    </source>
</reference>
<evidence type="ECO:0000256" key="3">
    <source>
        <dbReference type="ARBA" id="ARBA00022989"/>
    </source>
</evidence>
<comment type="subcellular location">
    <subcellularLocation>
        <location evidence="1">Endomembrane system</location>
        <topology evidence="1">Multi-pass membrane protein</topology>
    </subcellularLocation>
</comment>
<evidence type="ECO:0000256" key="4">
    <source>
        <dbReference type="ARBA" id="ARBA00023136"/>
    </source>
</evidence>
<dbReference type="Proteomes" id="UP001409585">
    <property type="component" value="Unassembled WGS sequence"/>
</dbReference>
<keyword evidence="8" id="KW-1185">Reference proteome</keyword>
<proteinExistence type="predicted"/>
<keyword evidence="3 5" id="KW-1133">Transmembrane helix</keyword>
<keyword evidence="2 5" id="KW-0812">Transmembrane</keyword>
<dbReference type="AlphaFoldDB" id="A0AAV3U104"/>
<gene>
    <name evidence="7" type="ORF">GCM10025791_18370</name>
</gene>
<dbReference type="Pfam" id="PF06803">
    <property type="entry name" value="DUF1232"/>
    <property type="match status" value="1"/>
</dbReference>
<feature type="transmembrane region" description="Helical" evidence="5">
    <location>
        <begin position="30"/>
        <end position="47"/>
    </location>
</feature>
<feature type="transmembrane region" description="Helical" evidence="5">
    <location>
        <begin position="53"/>
        <end position="77"/>
    </location>
</feature>
<evidence type="ECO:0000256" key="5">
    <source>
        <dbReference type="SAM" id="Phobius"/>
    </source>
</evidence>
<dbReference type="InterPro" id="IPR010652">
    <property type="entry name" value="DUF1232"/>
</dbReference>
<evidence type="ECO:0000259" key="6">
    <source>
        <dbReference type="Pfam" id="PF06803"/>
    </source>
</evidence>
<feature type="transmembrane region" description="Helical" evidence="5">
    <location>
        <begin position="97"/>
        <end position="120"/>
    </location>
</feature>
<evidence type="ECO:0000256" key="2">
    <source>
        <dbReference type="ARBA" id="ARBA00022692"/>
    </source>
</evidence>
<evidence type="ECO:0000313" key="8">
    <source>
        <dbReference type="Proteomes" id="UP001409585"/>
    </source>
</evidence>
<dbReference type="RefSeq" id="WP_345420546.1">
    <property type="nucleotide sequence ID" value="NZ_AP031496.1"/>
</dbReference>
<name>A0AAV3U104_9ALTE</name>
<sequence length="121" mass="13317">MWRALKAWAQALKRQILVVYFVARDGSTPAYLRLLAFAVAAYALSPIDLIPDFIPILGLLDDLLIVPLGLALVLWLVPAAVKARALQRAQGVNQKPVSFVAAAVVILVWMVLAGLLIRWLY</sequence>